<dbReference type="Proteomes" id="UP000054466">
    <property type="component" value="Unassembled WGS sequence"/>
</dbReference>
<dbReference type="EMBL" id="KN847040">
    <property type="protein sequence ID" value="KIW35594.1"/>
    <property type="molecule type" value="Genomic_DNA"/>
</dbReference>
<dbReference type="VEuPathDB" id="FungiDB:PV07_02281"/>
<gene>
    <name evidence="2" type="ORF">PV07_02281</name>
</gene>
<protein>
    <submittedName>
        <fullName evidence="2">Uncharacterized protein</fullName>
    </submittedName>
</protein>
<evidence type="ECO:0000313" key="3">
    <source>
        <dbReference type="Proteomes" id="UP000054466"/>
    </source>
</evidence>
<feature type="coiled-coil region" evidence="1">
    <location>
        <begin position="277"/>
        <end position="311"/>
    </location>
</feature>
<dbReference type="RefSeq" id="XP_016255810.1">
    <property type="nucleotide sequence ID" value="XM_016388882.1"/>
</dbReference>
<sequence length="782" mass="89682">MAAVVVPSGLSAPVEATSFDKLPKVDVKPVVEDPLLASRPKFELIPQVSIKSIPEENKSEASDDAVNSLICAHAPVRSTYHREAVSFRSDIQVHLRSVQKTSDDMLFRIREIVESLDKATHEKLLHKEQYDSLCQRYKDITARLETSTQECVTLRTRLYEMSKARDRAEIELEALSGHLLEKEHECMELREETSVLHKQIVTMEATLVDLTSRLVEAEATARIRLEEYNAAVKELEILKASMAVLFTEKETLATELALTRMQFKEVSSKLEVIKQKFISIEHKCNTLETELKSVREELIKAKDARDKAIAERKEAIHERDVAVQCMDEAIEDRNGAIRARDSAIFDYQSAKTELVRDQALLKDCQLNLETLQYRFEIVIKERDHAVHNQSSLEHFRDELVEQFKEADARAHHFKIEFEKAVDAKQHAEDEVSTTLKKMEDLRHDKDVLVIEREQLYLQLKESEARRNEAIAKESKAFEDLLEATQECARMTKKYEDMEDEFQKADKERAILEEKLKTIEADLKAAKVKEALMADQLEHAKADEIKALRERNEMAEKLSISEDLNKTLKKQKDELERQLEAKIRELEGKLAQNGNENTALKAKVDSLEKACSKAEGERDNKIRELEDTKHQAVDQKTKLDKEVLDLKSDVAEAQKKERETDKMLQEKAGELEKEKGTMKAYAGNGEVRGNIWVKNINYGTMRLPDSHKAYKMALDRFYNAKATPLRADNKAIGFDPNPGVQKTLIVRWAQKDKEGKWEDKKALYVWERGLTGDEIDFPVVGKA</sequence>
<dbReference type="HOGENOM" id="CLU_357518_0_0_1"/>
<evidence type="ECO:0000256" key="1">
    <source>
        <dbReference type="SAM" id="Coils"/>
    </source>
</evidence>
<feature type="coiled-coil region" evidence="1">
    <location>
        <begin position="557"/>
        <end position="655"/>
    </location>
</feature>
<organism evidence="2 3">
    <name type="scientific">Cladophialophora immunda</name>
    <dbReference type="NCBI Taxonomy" id="569365"/>
    <lineage>
        <taxon>Eukaryota</taxon>
        <taxon>Fungi</taxon>
        <taxon>Dikarya</taxon>
        <taxon>Ascomycota</taxon>
        <taxon>Pezizomycotina</taxon>
        <taxon>Eurotiomycetes</taxon>
        <taxon>Chaetothyriomycetidae</taxon>
        <taxon>Chaetothyriales</taxon>
        <taxon>Herpotrichiellaceae</taxon>
        <taxon>Cladophialophora</taxon>
    </lineage>
</organism>
<accession>A0A0D2DIU0</accession>
<dbReference type="STRING" id="569365.A0A0D2DIU0"/>
<name>A0A0D2DIU0_9EURO</name>
<evidence type="ECO:0000313" key="2">
    <source>
        <dbReference type="EMBL" id="KIW35594.1"/>
    </source>
</evidence>
<dbReference type="AlphaFoldDB" id="A0A0D2DIU0"/>
<reference evidence="2 3" key="1">
    <citation type="submission" date="2015-01" db="EMBL/GenBank/DDBJ databases">
        <title>The Genome Sequence of Cladophialophora immunda CBS83496.</title>
        <authorList>
            <consortium name="The Broad Institute Genomics Platform"/>
            <person name="Cuomo C."/>
            <person name="de Hoog S."/>
            <person name="Gorbushina A."/>
            <person name="Stielow B."/>
            <person name="Teixiera M."/>
            <person name="Abouelleil A."/>
            <person name="Chapman S.B."/>
            <person name="Priest M."/>
            <person name="Young S.K."/>
            <person name="Wortman J."/>
            <person name="Nusbaum C."/>
            <person name="Birren B."/>
        </authorList>
    </citation>
    <scope>NUCLEOTIDE SEQUENCE [LARGE SCALE GENOMIC DNA]</scope>
    <source>
        <strain evidence="2 3">CBS 83496</strain>
    </source>
</reference>
<dbReference type="Gene3D" id="1.10.287.1490">
    <property type="match status" value="1"/>
</dbReference>
<dbReference type="OrthoDB" id="1883964at2759"/>
<keyword evidence="3" id="KW-1185">Reference proteome</keyword>
<keyword evidence="1" id="KW-0175">Coiled coil</keyword>
<feature type="coiled-coil region" evidence="1">
    <location>
        <begin position="165"/>
        <end position="238"/>
    </location>
</feature>
<dbReference type="GeneID" id="27341475"/>
<proteinExistence type="predicted"/>
<feature type="coiled-coil region" evidence="1">
    <location>
        <begin position="424"/>
        <end position="528"/>
    </location>
</feature>